<proteinExistence type="predicted"/>
<gene>
    <name evidence="1" type="ORF">U2_00075</name>
</gene>
<name>A0A7G5B827_9CAUD</name>
<accession>A0A7G5B827</accession>
<sequence length="42" mass="4648">MNATYNCYAKAIVYAMLESAKQHDDDYARGCLYALGGLDAAW</sequence>
<evidence type="ECO:0000313" key="1">
    <source>
        <dbReference type="EMBL" id="QMV32450.1"/>
    </source>
</evidence>
<dbReference type="Proteomes" id="UP000515258">
    <property type="component" value="Segment"/>
</dbReference>
<dbReference type="EMBL" id="MT740726">
    <property type="protein sequence ID" value="QMV32450.1"/>
    <property type="molecule type" value="Genomic_DNA"/>
</dbReference>
<protein>
    <submittedName>
        <fullName evidence="1">Uncharacterized protein</fullName>
    </submittedName>
</protein>
<organism evidence="1 2">
    <name type="scientific">Ralstonia phage Albius</name>
    <dbReference type="NCBI Taxonomy" id="2759712"/>
    <lineage>
        <taxon>Viruses</taxon>
        <taxon>Duplodnaviria</taxon>
        <taxon>Heunggongvirae</taxon>
        <taxon>Uroviricota</taxon>
        <taxon>Caudoviricetes</taxon>
        <taxon>Rahariannevirus</taxon>
        <taxon>Rahariannevirus raharianne</taxon>
    </lineage>
</organism>
<evidence type="ECO:0000313" key="2">
    <source>
        <dbReference type="Proteomes" id="UP000515258"/>
    </source>
</evidence>
<reference evidence="1 2" key="1">
    <citation type="submission" date="2020-07" db="EMBL/GenBank/DDBJ databases">
        <title>Ralstonia phages.</title>
        <authorList>
            <person name="Trotereau A."/>
            <person name="Boyer C."/>
            <person name="Torres-Barcelo C."/>
        </authorList>
    </citation>
    <scope>NUCLEOTIDE SEQUENCE [LARGE SCALE GENOMIC DNA]</scope>
</reference>